<protein>
    <recommendedName>
        <fullName evidence="3 10">Conserved oligomeric Golgi complex subunit 6</fullName>
        <shortName evidence="10">COG complex subunit 6</shortName>
    </recommendedName>
    <alternativeName>
        <fullName evidence="8 10">Component of oligomeric Golgi complex 6</fullName>
    </alternativeName>
</protein>
<evidence type="ECO:0000256" key="4">
    <source>
        <dbReference type="ARBA" id="ARBA00022448"/>
    </source>
</evidence>
<evidence type="ECO:0000256" key="10">
    <source>
        <dbReference type="RuleBase" id="RU365075"/>
    </source>
</evidence>
<gene>
    <name evidence="14" type="ORF">BT67DRAFT_234998</name>
</gene>
<evidence type="ECO:0000256" key="11">
    <source>
        <dbReference type="SAM" id="MobiDB-lite"/>
    </source>
</evidence>
<dbReference type="Pfam" id="PF06419">
    <property type="entry name" value="COG6_N"/>
    <property type="match status" value="1"/>
</dbReference>
<dbReference type="GO" id="GO:0015031">
    <property type="term" value="P:protein transport"/>
    <property type="evidence" value="ECO:0007669"/>
    <property type="project" value="UniProtKB-KW"/>
</dbReference>
<comment type="subunit">
    <text evidence="10">Component of the conserved oligomeric Golgi complex.</text>
</comment>
<dbReference type="InterPro" id="IPR048369">
    <property type="entry name" value="COG6_C"/>
</dbReference>
<dbReference type="SMART" id="SM01087">
    <property type="entry name" value="COG6"/>
    <property type="match status" value="1"/>
</dbReference>
<evidence type="ECO:0000256" key="1">
    <source>
        <dbReference type="ARBA" id="ARBA00004395"/>
    </source>
</evidence>
<feature type="domain" description="Conserved oligomeric complex COG6 N-terminal" evidence="12">
    <location>
        <begin position="46"/>
        <end position="157"/>
    </location>
</feature>
<keyword evidence="15" id="KW-1185">Reference proteome</keyword>
<dbReference type="GO" id="GO:0006891">
    <property type="term" value="P:intra-Golgi vesicle-mediated transport"/>
    <property type="evidence" value="ECO:0007669"/>
    <property type="project" value="UniProtKB-UniRule"/>
</dbReference>
<evidence type="ECO:0000256" key="7">
    <source>
        <dbReference type="ARBA" id="ARBA00023136"/>
    </source>
</evidence>
<sequence>MASRQGPLPAQGSMTVKGANPLSSKTTTVLSSSYADTEFREALALLDERGILNTAETRRQLRLDLQKEVIDSNGEIIDEFAKVAEQLGRIGMTIEKLNESFNEMKTQLGAAHEATSSTLEEASRLLAQQRQVEQKQALLGAFNANFVLSDDEIAALTLTMEPVDELFFATLAKAKKISNDCEILLGFENQTLGLQIMEQVSKNLGQGFQKLYKWVQREFKTLNLESPQIGSSIRRALRVLAERPGLFQNCLDFFAEARENVLSSTFYTALTGNSPSGKEDTSVKPIELAAHDPLRYVGDMLAWTHSAAVGEREALEGLFIGEGDEIAKEIQAGRENELWRLAAEDGEDTGEFDAVKTLNELVDRDMSGAVRLLRQRVEQVIQTNEETILAYKLANLLDFYKNTFSKMLSPDSALVETLGGLESEALRQFRSLARDHVAAIQGGFQHIPADLRPPGFLLDALEQLTAIMKTYETSFTSSGNREAEFEPVLAEAFDPFISGSANMAKTLQAPADSIFFINCLVTARWNLSQFDFTKRRAAQLQTNIDEQRASLVEAQYRLFRAESGLDALITALGVLEDSDDDVEKVSSLEAVQEPALTRASQLLDDFLPSALMDAVERLKHLQDSGLARDITEEAAEKFCVDFEHVEEMLMLADELAEQRHGESDDFQSLRALFPRTSGEIRVLLS</sequence>
<dbReference type="AlphaFoldDB" id="A0AAN6ZFS1"/>
<dbReference type="PANTHER" id="PTHR21506:SF0">
    <property type="entry name" value="CONSERVED OLIGOMERIC GOLGI COMPLEX SUBUNIT 6"/>
    <property type="match status" value="1"/>
</dbReference>
<evidence type="ECO:0000259" key="13">
    <source>
        <dbReference type="Pfam" id="PF20653"/>
    </source>
</evidence>
<organism evidence="14 15">
    <name type="scientific">Trichocladium antarcticum</name>
    <dbReference type="NCBI Taxonomy" id="1450529"/>
    <lineage>
        <taxon>Eukaryota</taxon>
        <taxon>Fungi</taxon>
        <taxon>Dikarya</taxon>
        <taxon>Ascomycota</taxon>
        <taxon>Pezizomycotina</taxon>
        <taxon>Sordariomycetes</taxon>
        <taxon>Sordariomycetidae</taxon>
        <taxon>Sordariales</taxon>
        <taxon>Chaetomiaceae</taxon>
        <taxon>Trichocladium</taxon>
    </lineage>
</organism>
<dbReference type="GO" id="GO:0017119">
    <property type="term" value="C:Golgi transport complex"/>
    <property type="evidence" value="ECO:0007669"/>
    <property type="project" value="UniProtKB-UniRule"/>
</dbReference>
<evidence type="ECO:0000256" key="6">
    <source>
        <dbReference type="ARBA" id="ARBA00023034"/>
    </source>
</evidence>
<evidence type="ECO:0000259" key="12">
    <source>
        <dbReference type="Pfam" id="PF06419"/>
    </source>
</evidence>
<comment type="similarity">
    <text evidence="2 10">Belongs to the COG6 family.</text>
</comment>
<dbReference type="InterPro" id="IPR010490">
    <property type="entry name" value="COG6"/>
</dbReference>
<comment type="caution">
    <text evidence="14">The sequence shown here is derived from an EMBL/GenBank/DDBJ whole genome shotgun (WGS) entry which is preliminary data.</text>
</comment>
<proteinExistence type="inferred from homology"/>
<reference evidence="14" key="1">
    <citation type="journal article" date="2023" name="Mol. Phylogenet. Evol.">
        <title>Genome-scale phylogeny and comparative genomics of the fungal order Sordariales.</title>
        <authorList>
            <person name="Hensen N."/>
            <person name="Bonometti L."/>
            <person name="Westerberg I."/>
            <person name="Brannstrom I.O."/>
            <person name="Guillou S."/>
            <person name="Cros-Aarteil S."/>
            <person name="Calhoun S."/>
            <person name="Haridas S."/>
            <person name="Kuo A."/>
            <person name="Mondo S."/>
            <person name="Pangilinan J."/>
            <person name="Riley R."/>
            <person name="LaButti K."/>
            <person name="Andreopoulos B."/>
            <person name="Lipzen A."/>
            <person name="Chen C."/>
            <person name="Yan M."/>
            <person name="Daum C."/>
            <person name="Ng V."/>
            <person name="Clum A."/>
            <person name="Steindorff A."/>
            <person name="Ohm R.A."/>
            <person name="Martin F."/>
            <person name="Silar P."/>
            <person name="Natvig D.O."/>
            <person name="Lalanne C."/>
            <person name="Gautier V."/>
            <person name="Ament-Velasquez S.L."/>
            <person name="Kruys A."/>
            <person name="Hutchinson M.I."/>
            <person name="Powell A.J."/>
            <person name="Barry K."/>
            <person name="Miller A.N."/>
            <person name="Grigoriev I.V."/>
            <person name="Debuchy R."/>
            <person name="Gladieux P."/>
            <person name="Hiltunen Thoren M."/>
            <person name="Johannesson H."/>
        </authorList>
    </citation>
    <scope>NUCLEOTIDE SEQUENCE</scope>
    <source>
        <strain evidence="14">CBS 123565</strain>
    </source>
</reference>
<evidence type="ECO:0000256" key="2">
    <source>
        <dbReference type="ARBA" id="ARBA00011023"/>
    </source>
</evidence>
<dbReference type="EMBL" id="MU853404">
    <property type="protein sequence ID" value="KAK4136223.1"/>
    <property type="molecule type" value="Genomic_DNA"/>
</dbReference>
<dbReference type="InterPro" id="IPR048368">
    <property type="entry name" value="COG6_N"/>
</dbReference>
<accession>A0AAN6ZFS1</accession>
<evidence type="ECO:0000256" key="5">
    <source>
        <dbReference type="ARBA" id="ARBA00022927"/>
    </source>
</evidence>
<name>A0AAN6ZFS1_9PEZI</name>
<dbReference type="Proteomes" id="UP001304895">
    <property type="component" value="Unassembled WGS sequence"/>
</dbReference>
<evidence type="ECO:0000313" key="14">
    <source>
        <dbReference type="EMBL" id="KAK4136223.1"/>
    </source>
</evidence>
<comment type="function">
    <text evidence="10">Acts as component of the peripheral membrane COG complex that is involved in intra-Golgi protein trafficking. COG is located at the cis-Golgi, and regulates tethering of retrograde intra-Golgi vesicles and possibly a number of other membrane trafficking events.</text>
</comment>
<keyword evidence="4 10" id="KW-0813">Transport</keyword>
<dbReference type="GO" id="GO:0000139">
    <property type="term" value="C:Golgi membrane"/>
    <property type="evidence" value="ECO:0007669"/>
    <property type="project" value="UniProtKB-SubCell"/>
</dbReference>
<evidence type="ECO:0000256" key="9">
    <source>
        <dbReference type="ARBA" id="ARBA00043873"/>
    </source>
</evidence>
<dbReference type="Pfam" id="PF20653">
    <property type="entry name" value="COG6_C"/>
    <property type="match status" value="1"/>
</dbReference>
<comment type="function">
    <text evidence="9">Acts as a component of the peripheral membrane COG complex that is involved in intra-Golgi protein trafficking. COG is located at the cis-Golgi, and regulates tethering of retrograde intra-Golgi vesicles and possibly a number of other membrane trafficking events.</text>
</comment>
<feature type="domain" description="Conserved Oligomeric Golgi complex subunit 6 C-terminal" evidence="13">
    <location>
        <begin position="190"/>
        <end position="684"/>
    </location>
</feature>
<evidence type="ECO:0000256" key="8">
    <source>
        <dbReference type="ARBA" id="ARBA00031348"/>
    </source>
</evidence>
<reference evidence="14" key="2">
    <citation type="submission" date="2023-05" db="EMBL/GenBank/DDBJ databases">
        <authorList>
            <consortium name="Lawrence Berkeley National Laboratory"/>
            <person name="Steindorff A."/>
            <person name="Hensen N."/>
            <person name="Bonometti L."/>
            <person name="Westerberg I."/>
            <person name="Brannstrom I.O."/>
            <person name="Guillou S."/>
            <person name="Cros-Aarteil S."/>
            <person name="Calhoun S."/>
            <person name="Haridas S."/>
            <person name="Kuo A."/>
            <person name="Mondo S."/>
            <person name="Pangilinan J."/>
            <person name="Riley R."/>
            <person name="Labutti K."/>
            <person name="Andreopoulos B."/>
            <person name="Lipzen A."/>
            <person name="Chen C."/>
            <person name="Yanf M."/>
            <person name="Daum C."/>
            <person name="Ng V."/>
            <person name="Clum A."/>
            <person name="Ohm R."/>
            <person name="Martin F."/>
            <person name="Silar P."/>
            <person name="Natvig D."/>
            <person name="Lalanne C."/>
            <person name="Gautier V."/>
            <person name="Ament-Velasquez S.L."/>
            <person name="Kruys A."/>
            <person name="Hutchinson M.I."/>
            <person name="Powell A.J."/>
            <person name="Barry K."/>
            <person name="Miller A.N."/>
            <person name="Grigoriev I.V."/>
            <person name="Debuchy R."/>
            <person name="Gladieux P."/>
            <person name="Thoren M.H."/>
            <person name="Johannesson H."/>
        </authorList>
    </citation>
    <scope>NUCLEOTIDE SEQUENCE</scope>
    <source>
        <strain evidence="14">CBS 123565</strain>
    </source>
</reference>
<feature type="region of interest" description="Disordered" evidence="11">
    <location>
        <begin position="1"/>
        <end position="24"/>
    </location>
</feature>
<dbReference type="PANTHER" id="PTHR21506">
    <property type="entry name" value="COMPONENT OF OLIGOMERIC GOLGI COMPLEX 6"/>
    <property type="match status" value="1"/>
</dbReference>
<evidence type="ECO:0000256" key="3">
    <source>
        <dbReference type="ARBA" id="ARBA00020973"/>
    </source>
</evidence>
<comment type="subcellular location">
    <subcellularLocation>
        <location evidence="1 10">Golgi apparatus membrane</location>
        <topology evidence="1 10">Peripheral membrane protein</topology>
    </subcellularLocation>
</comment>
<keyword evidence="7 10" id="KW-0472">Membrane</keyword>
<keyword evidence="5 10" id="KW-0653">Protein transport</keyword>
<evidence type="ECO:0000313" key="15">
    <source>
        <dbReference type="Proteomes" id="UP001304895"/>
    </source>
</evidence>
<keyword evidence="6 10" id="KW-0333">Golgi apparatus</keyword>